<keyword evidence="3" id="KW-1185">Reference proteome</keyword>
<protein>
    <submittedName>
        <fullName evidence="2">Uncharacterized protein</fullName>
    </submittedName>
</protein>
<dbReference type="EMBL" id="BAABDQ010000057">
    <property type="protein sequence ID" value="GAA3618206.1"/>
    <property type="molecule type" value="Genomic_DNA"/>
</dbReference>
<evidence type="ECO:0000256" key="1">
    <source>
        <dbReference type="SAM" id="MobiDB-lite"/>
    </source>
</evidence>
<accession>A0ABP6ZUR8</accession>
<organism evidence="2 3">
    <name type="scientific">Nonomuraea rosea</name>
    <dbReference type="NCBI Taxonomy" id="638574"/>
    <lineage>
        <taxon>Bacteria</taxon>
        <taxon>Bacillati</taxon>
        <taxon>Actinomycetota</taxon>
        <taxon>Actinomycetes</taxon>
        <taxon>Streptosporangiales</taxon>
        <taxon>Streptosporangiaceae</taxon>
        <taxon>Nonomuraea</taxon>
    </lineage>
</organism>
<reference evidence="3" key="1">
    <citation type="journal article" date="2019" name="Int. J. Syst. Evol. Microbiol.">
        <title>The Global Catalogue of Microorganisms (GCM) 10K type strain sequencing project: providing services to taxonomists for standard genome sequencing and annotation.</title>
        <authorList>
            <consortium name="The Broad Institute Genomics Platform"/>
            <consortium name="The Broad Institute Genome Sequencing Center for Infectious Disease"/>
            <person name="Wu L."/>
            <person name="Ma J."/>
        </authorList>
    </citation>
    <scope>NUCLEOTIDE SEQUENCE [LARGE SCALE GENOMIC DNA]</scope>
    <source>
        <strain evidence="3">JCM 17326</strain>
    </source>
</reference>
<feature type="compositionally biased region" description="Polar residues" evidence="1">
    <location>
        <begin position="19"/>
        <end position="28"/>
    </location>
</feature>
<comment type="caution">
    <text evidence="2">The sequence shown here is derived from an EMBL/GenBank/DDBJ whole genome shotgun (WGS) entry which is preliminary data.</text>
</comment>
<name>A0ABP6ZUR8_9ACTN</name>
<evidence type="ECO:0000313" key="3">
    <source>
        <dbReference type="Proteomes" id="UP001500630"/>
    </source>
</evidence>
<dbReference type="Proteomes" id="UP001500630">
    <property type="component" value="Unassembled WGS sequence"/>
</dbReference>
<proteinExistence type="predicted"/>
<evidence type="ECO:0000313" key="2">
    <source>
        <dbReference type="EMBL" id="GAA3618206.1"/>
    </source>
</evidence>
<sequence>MTNTLGWFRASPRRAALEGQQTSISHTAPRSAERHRFSTSRVRVHNKTLKYRFDFPGYFDSIEHARAFCEDFFDSTGTNIAIPGSGGVSSFRRAP</sequence>
<gene>
    <name evidence="2" type="ORF">GCM10022419_124680</name>
</gene>
<feature type="region of interest" description="Disordered" evidence="1">
    <location>
        <begin position="18"/>
        <end position="39"/>
    </location>
</feature>